<dbReference type="GO" id="GO:0046872">
    <property type="term" value="F:metal ion binding"/>
    <property type="evidence" value="ECO:0007669"/>
    <property type="project" value="UniProtKB-UniRule"/>
</dbReference>
<comment type="cofactor">
    <cofactor evidence="10">
        <name>Mg(2+)</name>
        <dbReference type="ChEBI" id="CHEBI:18420"/>
    </cofactor>
    <cofactor evidence="10">
        <name>Mn(2+)</name>
        <dbReference type="ChEBI" id="CHEBI:29035"/>
    </cofactor>
</comment>
<comment type="similarity">
    <text evidence="10">Belongs to the CRISPR-associated endonuclease Cas1 family.</text>
</comment>
<dbReference type="EC" id="3.1.-.-" evidence="10"/>
<evidence type="ECO:0000313" key="12">
    <source>
        <dbReference type="Proteomes" id="UP000823638"/>
    </source>
</evidence>
<sequence>MLNRVLEINHENISLSLFRGFIQIKESGNLCGTVPLEDIAVLLLSAQSTVLSKNILNALAEKGCITILCGNNYIPVGMVLPVYDHYLFAKNLKMQINSSLPLKKRIWQKIVEEKLRNQALVLRLSGDNEHWQEIKKISGFVKSGDIENREAWGAKIYWKALFGKDFIRDKNGKGINTLLNYGYAIIRASMARAVCSRGLLPALGIHHENFHNQFCLVDDLFEIYRPFVDYIVFKLVKCDVLELEREIKKELISVLHIKMNTSSGFSPLGQSMFYMVDSFIDCIARGVPELLIPNPEVVNNDFTLIE</sequence>
<dbReference type="HAMAP" id="MF_01470">
    <property type="entry name" value="Cas1"/>
    <property type="match status" value="1"/>
</dbReference>
<gene>
    <name evidence="10 11" type="primary">cas1</name>
    <name evidence="11" type="ORF">IAA81_03205</name>
</gene>
<evidence type="ECO:0000256" key="4">
    <source>
        <dbReference type="ARBA" id="ARBA00022801"/>
    </source>
</evidence>
<dbReference type="NCBIfam" id="TIGR00287">
    <property type="entry name" value="cas1"/>
    <property type="match status" value="1"/>
</dbReference>
<feature type="binding site" evidence="10">
    <location>
        <position position="150"/>
    </location>
    <ligand>
        <name>Mn(2+)</name>
        <dbReference type="ChEBI" id="CHEBI:29035"/>
    </ligand>
</feature>
<keyword evidence="4 10" id="KW-0378">Hydrolase</keyword>
<feature type="binding site" evidence="10">
    <location>
        <position position="222"/>
    </location>
    <ligand>
        <name>Mn(2+)</name>
        <dbReference type="ChEBI" id="CHEBI:29035"/>
    </ligand>
</feature>
<dbReference type="Gene3D" id="1.20.120.920">
    <property type="entry name" value="CRISPR-associated endonuclease Cas1, C-terminal domain"/>
    <property type="match status" value="1"/>
</dbReference>
<dbReference type="InterPro" id="IPR050646">
    <property type="entry name" value="Cas1"/>
</dbReference>
<dbReference type="Proteomes" id="UP000823638">
    <property type="component" value="Unassembled WGS sequence"/>
</dbReference>
<dbReference type="GO" id="GO:0003677">
    <property type="term" value="F:DNA binding"/>
    <property type="evidence" value="ECO:0007669"/>
    <property type="project" value="UniProtKB-KW"/>
</dbReference>
<dbReference type="InterPro" id="IPR019855">
    <property type="entry name" value="CRISPR-assoc_Cas1_NMENI"/>
</dbReference>
<dbReference type="EMBL" id="JADIMM010000039">
    <property type="protein sequence ID" value="MBO8457220.1"/>
    <property type="molecule type" value="Genomic_DNA"/>
</dbReference>
<dbReference type="PANTHER" id="PTHR34353">
    <property type="entry name" value="CRISPR-ASSOCIATED ENDONUCLEASE CAS1 1"/>
    <property type="match status" value="1"/>
</dbReference>
<dbReference type="InterPro" id="IPR002729">
    <property type="entry name" value="CRISPR-assoc_Cas1"/>
</dbReference>
<evidence type="ECO:0000256" key="8">
    <source>
        <dbReference type="ARBA" id="ARBA00023211"/>
    </source>
</evidence>
<keyword evidence="7 10" id="KW-0238">DNA-binding</keyword>
<dbReference type="AlphaFoldDB" id="A0A9D9N1Z0"/>
<keyword evidence="8 10" id="KW-0464">Manganese</keyword>
<keyword evidence="6 10" id="KW-0051">Antiviral defense</keyword>
<dbReference type="GO" id="GO:0016787">
    <property type="term" value="F:hydrolase activity"/>
    <property type="evidence" value="ECO:0007669"/>
    <property type="project" value="UniProtKB-KW"/>
</dbReference>
<dbReference type="PANTHER" id="PTHR34353:SF2">
    <property type="entry name" value="CRISPR-ASSOCIATED ENDONUCLEASE CAS1 1"/>
    <property type="match status" value="1"/>
</dbReference>
<comment type="subunit">
    <text evidence="9 10">Homodimer, forms a heterotetramer with a Cas2 homodimer.</text>
</comment>
<evidence type="ECO:0000256" key="6">
    <source>
        <dbReference type="ARBA" id="ARBA00023118"/>
    </source>
</evidence>
<evidence type="ECO:0000256" key="3">
    <source>
        <dbReference type="ARBA" id="ARBA00022759"/>
    </source>
</evidence>
<dbReference type="InterPro" id="IPR042206">
    <property type="entry name" value="CRISPR-assoc_Cas1_C"/>
</dbReference>
<evidence type="ECO:0000256" key="2">
    <source>
        <dbReference type="ARBA" id="ARBA00022723"/>
    </source>
</evidence>
<dbReference type="NCBIfam" id="TIGR03639">
    <property type="entry name" value="cas1_NMENI"/>
    <property type="match status" value="1"/>
</dbReference>
<evidence type="ECO:0000256" key="1">
    <source>
        <dbReference type="ARBA" id="ARBA00022722"/>
    </source>
</evidence>
<keyword evidence="5 10" id="KW-0460">Magnesium</keyword>
<organism evidence="11 12">
    <name type="scientific">Candidatus Gallitreponema excrementavium</name>
    <dbReference type="NCBI Taxonomy" id="2840840"/>
    <lineage>
        <taxon>Bacteria</taxon>
        <taxon>Pseudomonadati</taxon>
        <taxon>Spirochaetota</taxon>
        <taxon>Spirochaetia</taxon>
        <taxon>Spirochaetales</taxon>
        <taxon>Candidatus Gallitreponema</taxon>
    </lineage>
</organism>
<keyword evidence="3 10" id="KW-0255">Endonuclease</keyword>
<reference evidence="11" key="1">
    <citation type="submission" date="2020-10" db="EMBL/GenBank/DDBJ databases">
        <authorList>
            <person name="Gilroy R."/>
        </authorList>
    </citation>
    <scope>NUCLEOTIDE SEQUENCE</scope>
    <source>
        <strain evidence="11">10532</strain>
    </source>
</reference>
<evidence type="ECO:0000256" key="7">
    <source>
        <dbReference type="ARBA" id="ARBA00023125"/>
    </source>
</evidence>
<feature type="binding site" evidence="10">
    <location>
        <position position="207"/>
    </location>
    <ligand>
        <name>Mn(2+)</name>
        <dbReference type="ChEBI" id="CHEBI:29035"/>
    </ligand>
</feature>
<dbReference type="GO" id="GO:0043571">
    <property type="term" value="P:maintenance of CRISPR repeat elements"/>
    <property type="evidence" value="ECO:0007669"/>
    <property type="project" value="UniProtKB-UniRule"/>
</dbReference>
<evidence type="ECO:0000256" key="9">
    <source>
        <dbReference type="ARBA" id="ARBA00038592"/>
    </source>
</evidence>
<proteinExistence type="inferred from homology"/>
<reference evidence="11" key="2">
    <citation type="journal article" date="2021" name="PeerJ">
        <title>Extensive microbial diversity within the chicken gut microbiome revealed by metagenomics and culture.</title>
        <authorList>
            <person name="Gilroy R."/>
            <person name="Ravi A."/>
            <person name="Getino M."/>
            <person name="Pursley I."/>
            <person name="Horton D.L."/>
            <person name="Alikhan N.F."/>
            <person name="Baker D."/>
            <person name="Gharbi K."/>
            <person name="Hall N."/>
            <person name="Watson M."/>
            <person name="Adriaenssens E.M."/>
            <person name="Foster-Nyarko E."/>
            <person name="Jarju S."/>
            <person name="Secka A."/>
            <person name="Antonio M."/>
            <person name="Oren A."/>
            <person name="Chaudhuri R.R."/>
            <person name="La Ragione R."/>
            <person name="Hildebrand F."/>
            <person name="Pallen M.J."/>
        </authorList>
    </citation>
    <scope>NUCLEOTIDE SEQUENCE</scope>
    <source>
        <strain evidence="11">10532</strain>
    </source>
</reference>
<keyword evidence="1 10" id="KW-0540">Nuclease</keyword>
<evidence type="ECO:0000256" key="10">
    <source>
        <dbReference type="HAMAP-Rule" id="MF_01470"/>
    </source>
</evidence>
<comment type="caution">
    <text evidence="11">The sequence shown here is derived from an EMBL/GenBank/DDBJ whole genome shotgun (WGS) entry which is preliminary data.</text>
</comment>
<dbReference type="GO" id="GO:0004520">
    <property type="term" value="F:DNA endonuclease activity"/>
    <property type="evidence" value="ECO:0007669"/>
    <property type="project" value="InterPro"/>
</dbReference>
<comment type="function">
    <text evidence="10">CRISPR (clustered regularly interspaced short palindromic repeat), is an adaptive immune system that provides protection against mobile genetic elements (viruses, transposable elements and conjugative plasmids). CRISPR clusters contain spacers, sequences complementary to antecedent mobile elements, and target invading nucleic acids. CRISPR clusters are transcribed and processed into CRISPR RNA (crRNA). Acts as a dsDNA endonuclease. Involved in the integration of spacer DNA into the CRISPR cassette.</text>
</comment>
<dbReference type="Pfam" id="PF01867">
    <property type="entry name" value="Cas_Cas1"/>
    <property type="match status" value="1"/>
</dbReference>
<dbReference type="GO" id="GO:0051607">
    <property type="term" value="P:defense response to virus"/>
    <property type="evidence" value="ECO:0007669"/>
    <property type="project" value="UniProtKB-UniRule"/>
</dbReference>
<protein>
    <recommendedName>
        <fullName evidence="10">CRISPR-associated endonuclease Cas1</fullName>
        <ecNumber evidence="10">3.1.-.-</ecNumber>
    </recommendedName>
</protein>
<accession>A0A9D9N1Z0</accession>
<evidence type="ECO:0000313" key="11">
    <source>
        <dbReference type="EMBL" id="MBO8457220.1"/>
    </source>
</evidence>
<keyword evidence="2 10" id="KW-0479">Metal-binding</keyword>
<name>A0A9D9N1Z0_9SPIR</name>
<evidence type="ECO:0000256" key="5">
    <source>
        <dbReference type="ARBA" id="ARBA00022842"/>
    </source>
</evidence>